<dbReference type="AlphaFoldDB" id="A0A2C4NY82"/>
<dbReference type="Pfam" id="PF13076">
    <property type="entry name" value="Fur_reg_FbpA"/>
    <property type="match status" value="1"/>
</dbReference>
<dbReference type="InterPro" id="IPR025072">
    <property type="entry name" value="Fur_reg_FbpA"/>
</dbReference>
<organism evidence="1 2">
    <name type="scientific">Bacillus wiedmannii</name>
    <dbReference type="NCBI Taxonomy" id="1890302"/>
    <lineage>
        <taxon>Bacteria</taxon>
        <taxon>Bacillati</taxon>
        <taxon>Bacillota</taxon>
        <taxon>Bacilli</taxon>
        <taxon>Bacillales</taxon>
        <taxon>Bacillaceae</taxon>
        <taxon>Bacillus</taxon>
        <taxon>Bacillus cereus group</taxon>
    </lineage>
</organism>
<protein>
    <submittedName>
        <fullName evidence="1">Fur-regulated basic protein FbpA</fullName>
    </submittedName>
</protein>
<dbReference type="EMBL" id="NUSP01000024">
    <property type="protein sequence ID" value="PHD57725.1"/>
    <property type="molecule type" value="Genomic_DNA"/>
</dbReference>
<comment type="caution">
    <text evidence="1">The sequence shown here is derived from an EMBL/GenBank/DDBJ whole genome shotgun (WGS) entry which is preliminary data.</text>
</comment>
<name>A0A2C4NY82_9BACI</name>
<sequence length="53" mass="6397">MYSALINNEDIRKQIYIEALIRRNVFKTEDGRDLWQASNEELHAQLFDEEEIK</sequence>
<evidence type="ECO:0000313" key="2">
    <source>
        <dbReference type="Proteomes" id="UP000223364"/>
    </source>
</evidence>
<evidence type="ECO:0000313" key="1">
    <source>
        <dbReference type="EMBL" id="PHD57725.1"/>
    </source>
</evidence>
<proteinExistence type="predicted"/>
<reference evidence="1 2" key="1">
    <citation type="submission" date="2017-09" db="EMBL/GenBank/DDBJ databases">
        <title>Large-scale bioinformatics analysis of Bacillus genomes uncovers conserved roles of natural products in bacterial physiology.</title>
        <authorList>
            <consortium name="Agbiome Team Llc"/>
            <person name="Bleich R.M."/>
            <person name="Grubbs K.J."/>
            <person name="Santa Maria K.C."/>
            <person name="Allen S.E."/>
            <person name="Farag S."/>
            <person name="Shank E.A."/>
            <person name="Bowers A."/>
        </authorList>
    </citation>
    <scope>NUCLEOTIDE SEQUENCE [LARGE SCALE GENOMIC DNA]</scope>
    <source>
        <strain evidence="1 2">AFS044295</strain>
    </source>
</reference>
<dbReference type="RefSeq" id="WP_098815864.1">
    <property type="nucleotide sequence ID" value="NZ_NUSP01000024.1"/>
</dbReference>
<accession>A0A2C4NY82</accession>
<gene>
    <name evidence="1" type="ORF">COF57_22920</name>
</gene>
<dbReference type="Proteomes" id="UP000223364">
    <property type="component" value="Unassembled WGS sequence"/>
</dbReference>